<sequence>MPPVPPTPSPAHASAMQASMLAPAAKLSAVAPSKKSVLALADIDQRRKTFPLRHTPGSRQLAQPAKWNKLHALVDKLSSSRTLVGSSRLSIDVGTDDACMGAAQQADRNRADPSFKFGPGCRAVPRPIATKIISLLPPESLARCSAMQCFLAGVFSEGVDDELLASCPQHLPQGVRWMMIFGQHAARKTNWRLCRFRKQIIDIIEPNDAITCFEQDANTIVVGSREHLLQSTHISSPAFWREPAPRALDSLTLRGGHQAPVMCLARSDPTDGILVSADTSGDLAFWNSFTGQMLASLKHAHRGGVSSICVVDSEHAVTAGFDRLIRLYRLVSVHQQTGRADGTLMEAPCEHSRQGKTYSGQIVLDPVMTKRHHRNHSSCSDKTASAQLRRSSVDSTSSSRSGSIKGLRKSTSEGPLVGLQQPSKGVAEQKKAKGWRLPRLVFGKRRKDQSMSERTLLLVHEMKGHKGDIYCLVLLDGGARLASGSSDQTIKIWNTRGGQCVTTLKGHSQAVTCLKHAGGCLFSGSLDRTIRRWDVATGACLQVMAGHMEWIKTIDANASHLASGGWDETVFVWSLGTGALLHKIKLDMGPILGIQCSPSRIVVAVREPRFQHQLVSLDFSPDPVTAVGPVDPAALSRPSLARPSSSATIVSPLKTASGSASTSPRDSLHTVSSLSLSTAGPPVPMSDPPASTPEPQRLSRLGREASPGSMASVDSVAATLKSQTL</sequence>
<organism evidence="5 6">
    <name type="scientific">Polyrhizophydium stewartii</name>
    <dbReference type="NCBI Taxonomy" id="2732419"/>
    <lineage>
        <taxon>Eukaryota</taxon>
        <taxon>Fungi</taxon>
        <taxon>Fungi incertae sedis</taxon>
        <taxon>Chytridiomycota</taxon>
        <taxon>Chytridiomycota incertae sedis</taxon>
        <taxon>Chytridiomycetes</taxon>
        <taxon>Rhizophydiales</taxon>
        <taxon>Rhizophydiales incertae sedis</taxon>
        <taxon>Polyrhizophydium</taxon>
    </lineage>
</organism>
<evidence type="ECO:0000256" key="2">
    <source>
        <dbReference type="ARBA" id="ARBA00022737"/>
    </source>
</evidence>
<dbReference type="PRINTS" id="PR00320">
    <property type="entry name" value="GPROTEINBRPT"/>
</dbReference>
<dbReference type="Proteomes" id="UP001527925">
    <property type="component" value="Unassembled WGS sequence"/>
</dbReference>
<dbReference type="Pfam" id="PF00400">
    <property type="entry name" value="WD40"/>
    <property type="match status" value="3"/>
</dbReference>
<dbReference type="InterPro" id="IPR036322">
    <property type="entry name" value="WD40_repeat_dom_sf"/>
</dbReference>
<feature type="repeat" description="WD" evidence="3">
    <location>
        <begin position="462"/>
        <end position="503"/>
    </location>
</feature>
<dbReference type="Gene3D" id="2.130.10.10">
    <property type="entry name" value="YVTN repeat-like/Quinoprotein amine dehydrogenase"/>
    <property type="match status" value="2"/>
</dbReference>
<evidence type="ECO:0000313" key="5">
    <source>
        <dbReference type="EMBL" id="KAL2916567.1"/>
    </source>
</evidence>
<evidence type="ECO:0000256" key="4">
    <source>
        <dbReference type="SAM" id="MobiDB-lite"/>
    </source>
</evidence>
<name>A0ABR4NAK4_9FUNG</name>
<dbReference type="PROSITE" id="PS00678">
    <property type="entry name" value="WD_REPEATS_1"/>
    <property type="match status" value="1"/>
</dbReference>
<gene>
    <name evidence="5" type="ORF">HK105_204000</name>
</gene>
<dbReference type="PANTHER" id="PTHR22847">
    <property type="entry name" value="WD40 REPEAT PROTEIN"/>
    <property type="match status" value="1"/>
</dbReference>
<feature type="compositionally biased region" description="Polar residues" evidence="4">
    <location>
        <begin position="654"/>
        <end position="665"/>
    </location>
</feature>
<dbReference type="InterPro" id="IPR001680">
    <property type="entry name" value="WD40_rpt"/>
</dbReference>
<dbReference type="SUPFAM" id="SSF50978">
    <property type="entry name" value="WD40 repeat-like"/>
    <property type="match status" value="1"/>
</dbReference>
<feature type="compositionally biased region" description="Low complexity" evidence="4">
    <location>
        <begin position="669"/>
        <end position="678"/>
    </location>
</feature>
<feature type="compositionally biased region" description="Polar residues" evidence="4">
    <location>
        <begin position="377"/>
        <end position="386"/>
    </location>
</feature>
<proteinExistence type="predicted"/>
<dbReference type="EMBL" id="JADGIZ020000016">
    <property type="protein sequence ID" value="KAL2916567.1"/>
    <property type="molecule type" value="Genomic_DNA"/>
</dbReference>
<dbReference type="PANTHER" id="PTHR22847:SF637">
    <property type="entry name" value="WD REPEAT DOMAIN 5B"/>
    <property type="match status" value="1"/>
</dbReference>
<reference evidence="5 6" key="1">
    <citation type="submission" date="2023-09" db="EMBL/GenBank/DDBJ databases">
        <title>Pangenome analysis of Batrachochytrium dendrobatidis and related Chytrids.</title>
        <authorList>
            <person name="Yacoub M.N."/>
            <person name="Stajich J.E."/>
            <person name="James T.Y."/>
        </authorList>
    </citation>
    <scope>NUCLEOTIDE SEQUENCE [LARGE SCALE GENOMIC DNA]</scope>
    <source>
        <strain evidence="5 6">JEL0888</strain>
    </source>
</reference>
<comment type="caution">
    <text evidence="5">The sequence shown here is derived from an EMBL/GenBank/DDBJ whole genome shotgun (WGS) entry which is preliminary data.</text>
</comment>
<feature type="region of interest" description="Disordered" evidence="4">
    <location>
        <begin position="646"/>
        <end position="725"/>
    </location>
</feature>
<dbReference type="InterPro" id="IPR020472">
    <property type="entry name" value="WD40_PAC1"/>
</dbReference>
<evidence type="ECO:0000256" key="3">
    <source>
        <dbReference type="PROSITE-ProRule" id="PRU00221"/>
    </source>
</evidence>
<keyword evidence="1 3" id="KW-0853">WD repeat</keyword>
<keyword evidence="2" id="KW-0677">Repeat</keyword>
<evidence type="ECO:0000256" key="1">
    <source>
        <dbReference type="ARBA" id="ARBA00022574"/>
    </source>
</evidence>
<feature type="compositionally biased region" description="Pro residues" evidence="4">
    <location>
        <begin position="681"/>
        <end position="692"/>
    </location>
</feature>
<dbReference type="PROSITE" id="PS50294">
    <property type="entry name" value="WD_REPEATS_REGION"/>
    <property type="match status" value="2"/>
</dbReference>
<dbReference type="InterPro" id="IPR019775">
    <property type="entry name" value="WD40_repeat_CS"/>
</dbReference>
<feature type="repeat" description="WD" evidence="3">
    <location>
        <begin position="504"/>
        <end position="543"/>
    </location>
</feature>
<feature type="compositionally biased region" description="Low complexity" evidence="4">
    <location>
        <begin position="388"/>
        <end position="405"/>
    </location>
</feature>
<keyword evidence="6" id="KW-1185">Reference proteome</keyword>
<dbReference type="PROSITE" id="PS50082">
    <property type="entry name" value="WD_REPEATS_2"/>
    <property type="match status" value="3"/>
</dbReference>
<dbReference type="InterPro" id="IPR015943">
    <property type="entry name" value="WD40/YVTN_repeat-like_dom_sf"/>
</dbReference>
<protein>
    <submittedName>
        <fullName evidence="5">Uncharacterized protein</fullName>
    </submittedName>
</protein>
<feature type="region of interest" description="Disordered" evidence="4">
    <location>
        <begin position="370"/>
        <end position="431"/>
    </location>
</feature>
<feature type="repeat" description="WD" evidence="3">
    <location>
        <begin position="544"/>
        <end position="583"/>
    </location>
</feature>
<accession>A0ABR4NAK4</accession>
<evidence type="ECO:0000313" key="6">
    <source>
        <dbReference type="Proteomes" id="UP001527925"/>
    </source>
</evidence>
<dbReference type="SMART" id="SM00320">
    <property type="entry name" value="WD40"/>
    <property type="match status" value="5"/>
</dbReference>